<dbReference type="SMART" id="SM00298">
    <property type="entry name" value="CHROMO"/>
    <property type="match status" value="1"/>
</dbReference>
<comment type="subcellular location">
    <subcellularLocation>
        <location evidence="1">Nucleus</location>
    </subcellularLocation>
</comment>
<evidence type="ECO:0000313" key="3">
    <source>
        <dbReference type="Ensembl" id="ENSCCRP00000177165.1"/>
    </source>
</evidence>
<sequence length="197" mass="22362">NKLAPKFIGPFPVTKIISPVAVRLKLPPAYRRIHPAFHVSKIKPLFYSPVNPHAPVPPPPRLVDGEPTYLVNRILDSRRRGRGFQYLVDWEGYGPEERSWVPAMDILDHSLIDDYNRQIVVVVPWCASRSCVSSSPVLRWISSVLHVVWISSVPRVVWMFNGSWGSLHDLHRTTTGSPSRPCFTTTTRVFVPGLCLY</sequence>
<name>A0A9J8DIE3_CYPCA</name>
<dbReference type="Ensembl" id="ENSCCRT00000167445.1">
    <property type="protein sequence ID" value="ENSCCRP00000177165.1"/>
    <property type="gene ID" value="ENSCCRG00000074207.1"/>
</dbReference>
<keyword evidence="4" id="KW-1185">Reference proteome</keyword>
<accession>A0A9J8DIE3</accession>
<dbReference type="SUPFAM" id="SSF54160">
    <property type="entry name" value="Chromo domain-like"/>
    <property type="match status" value="1"/>
</dbReference>
<dbReference type="GO" id="GO:0005634">
    <property type="term" value="C:nucleus"/>
    <property type="evidence" value="ECO:0007669"/>
    <property type="project" value="UniProtKB-SubCell"/>
</dbReference>
<dbReference type="PROSITE" id="PS50013">
    <property type="entry name" value="CHROMO_2"/>
    <property type="match status" value="1"/>
</dbReference>
<dbReference type="Pfam" id="PF24626">
    <property type="entry name" value="SH3_Tf2-1"/>
    <property type="match status" value="1"/>
</dbReference>
<protein>
    <recommendedName>
        <fullName evidence="2">Chromo domain-containing protein</fullName>
    </recommendedName>
</protein>
<dbReference type="Gene3D" id="2.40.50.40">
    <property type="match status" value="1"/>
</dbReference>
<proteinExistence type="predicted"/>
<reference evidence="3" key="2">
    <citation type="submission" date="2025-09" db="UniProtKB">
        <authorList>
            <consortium name="Ensembl"/>
        </authorList>
    </citation>
    <scope>IDENTIFICATION</scope>
</reference>
<evidence type="ECO:0000313" key="4">
    <source>
        <dbReference type="Proteomes" id="UP001108240"/>
    </source>
</evidence>
<dbReference type="InterPro" id="IPR000953">
    <property type="entry name" value="Chromo/chromo_shadow_dom"/>
</dbReference>
<dbReference type="GeneTree" id="ENSGT01100000263716"/>
<reference evidence="3" key="1">
    <citation type="submission" date="2025-08" db="UniProtKB">
        <authorList>
            <consortium name="Ensembl"/>
        </authorList>
    </citation>
    <scope>IDENTIFICATION</scope>
</reference>
<dbReference type="AlphaFoldDB" id="A0A9J8DIE3"/>
<dbReference type="InterPro" id="IPR023780">
    <property type="entry name" value="Chromo_domain"/>
</dbReference>
<dbReference type="Proteomes" id="UP001108240">
    <property type="component" value="Unplaced"/>
</dbReference>
<dbReference type="InterPro" id="IPR056924">
    <property type="entry name" value="SH3_Tf2-1"/>
</dbReference>
<evidence type="ECO:0000259" key="2">
    <source>
        <dbReference type="PROSITE" id="PS50013"/>
    </source>
</evidence>
<organism evidence="3 4">
    <name type="scientific">Cyprinus carpio carpio</name>
    <dbReference type="NCBI Taxonomy" id="630221"/>
    <lineage>
        <taxon>Eukaryota</taxon>
        <taxon>Metazoa</taxon>
        <taxon>Chordata</taxon>
        <taxon>Craniata</taxon>
        <taxon>Vertebrata</taxon>
        <taxon>Euteleostomi</taxon>
        <taxon>Actinopterygii</taxon>
        <taxon>Neopterygii</taxon>
        <taxon>Teleostei</taxon>
        <taxon>Ostariophysi</taxon>
        <taxon>Cypriniformes</taxon>
        <taxon>Cyprinidae</taxon>
        <taxon>Cyprininae</taxon>
        <taxon>Cyprinus</taxon>
    </lineage>
</organism>
<feature type="domain" description="Chromo" evidence="2">
    <location>
        <begin position="69"/>
        <end position="118"/>
    </location>
</feature>
<dbReference type="Pfam" id="PF00385">
    <property type="entry name" value="Chromo"/>
    <property type="match status" value="1"/>
</dbReference>
<evidence type="ECO:0000256" key="1">
    <source>
        <dbReference type="ARBA" id="ARBA00004123"/>
    </source>
</evidence>
<dbReference type="InterPro" id="IPR016197">
    <property type="entry name" value="Chromo-like_dom_sf"/>
</dbReference>